<organism evidence="1 2">
    <name type="scientific">Rhabditophanes sp. KR3021</name>
    <dbReference type="NCBI Taxonomy" id="114890"/>
    <lineage>
        <taxon>Eukaryota</taxon>
        <taxon>Metazoa</taxon>
        <taxon>Ecdysozoa</taxon>
        <taxon>Nematoda</taxon>
        <taxon>Chromadorea</taxon>
        <taxon>Rhabditida</taxon>
        <taxon>Tylenchina</taxon>
        <taxon>Panagrolaimomorpha</taxon>
        <taxon>Strongyloidoidea</taxon>
        <taxon>Alloionematidae</taxon>
        <taxon>Rhabditophanes</taxon>
    </lineage>
</organism>
<protein>
    <submittedName>
        <fullName evidence="2">G_PROTEIN_RECEP_F1_2 domain-containing protein</fullName>
    </submittedName>
</protein>
<dbReference type="WBParaSite" id="RSKR_0000715650.1">
    <property type="protein sequence ID" value="RSKR_0000715650.1"/>
    <property type="gene ID" value="RSKR_0000715650"/>
</dbReference>
<name>A0AC35U3C1_9BILA</name>
<accession>A0AC35U3C1</accession>
<evidence type="ECO:0000313" key="2">
    <source>
        <dbReference type="WBParaSite" id="RSKR_0000715650.1"/>
    </source>
</evidence>
<dbReference type="Proteomes" id="UP000095286">
    <property type="component" value="Unplaced"/>
</dbReference>
<proteinExistence type="predicted"/>
<evidence type="ECO:0000313" key="1">
    <source>
        <dbReference type="Proteomes" id="UP000095286"/>
    </source>
</evidence>
<reference evidence="2" key="1">
    <citation type="submission" date="2016-11" db="UniProtKB">
        <authorList>
            <consortium name="WormBaseParasite"/>
        </authorList>
    </citation>
    <scope>IDENTIFICATION</scope>
    <source>
        <strain evidence="2">KR3021</strain>
    </source>
</reference>
<sequence length="334" mass="38243">MYKNTLFNLIFYNTIYDCSVITQDFINDSSSRKHLFLGSIYFVMSLIYIIIYIPFLIAMFVPQNFKHPAYKIMSCLGLIDIIGLACAGPIAGIFSIRGDVYCSFPVYGYWAGSFAYGAWVGNNCSVLLLVVNRCLDLAYPTLSDILFSGIKTFVWLLFPLLMMLYCIFFAPNPMYTSIADTYIFDPYYGTAYQNSGDFTTVFMFINNYIICLAQVIIYVIFIIIFCIKYLFNSSYSTLETKTIGVQLFMQAFLICMLTLSTSLIYVLMERVSVPNYFSIIAHFDYLTSSGISGIIYLIMNKSLKDTIKKWYRSSFNKQSITTKQIQPSRNAKIV</sequence>